<evidence type="ECO:0000313" key="2">
    <source>
        <dbReference type="Proteomes" id="UP000187203"/>
    </source>
</evidence>
<proteinExistence type="predicted"/>
<gene>
    <name evidence="1" type="ORF">COLO4_02637</name>
</gene>
<reference evidence="2" key="1">
    <citation type="submission" date="2013-09" db="EMBL/GenBank/DDBJ databases">
        <title>Corchorus olitorius genome sequencing.</title>
        <authorList>
            <person name="Alam M."/>
            <person name="Haque M.S."/>
            <person name="Islam M.S."/>
            <person name="Emdad E.M."/>
            <person name="Islam M.M."/>
            <person name="Ahmed B."/>
            <person name="Halim A."/>
            <person name="Hossen Q.M.M."/>
            <person name="Hossain M.Z."/>
            <person name="Ahmed R."/>
            <person name="Khan M.M."/>
            <person name="Islam R."/>
            <person name="Rashid M.M."/>
            <person name="Khan S.A."/>
            <person name="Rahman M.S."/>
            <person name="Alam M."/>
            <person name="Yahiya A.S."/>
            <person name="Khan M.S."/>
            <person name="Azam M.S."/>
            <person name="Haque T."/>
            <person name="Lashkar M.Z.H."/>
            <person name="Akhand A.I."/>
            <person name="Morshed G."/>
            <person name="Roy S."/>
            <person name="Uddin K.S."/>
            <person name="Rabeya T."/>
            <person name="Hossain A.S."/>
            <person name="Chowdhury A."/>
            <person name="Snigdha A.R."/>
            <person name="Mortoza M.S."/>
            <person name="Matin S.A."/>
            <person name="Hoque S.M.E."/>
            <person name="Islam M.K."/>
            <person name="Roy D.K."/>
            <person name="Haider R."/>
            <person name="Moosa M.M."/>
            <person name="Elias S.M."/>
            <person name="Hasan A.M."/>
            <person name="Jahan S."/>
            <person name="Shafiuddin M."/>
            <person name="Mahmood N."/>
            <person name="Shommy N.S."/>
        </authorList>
    </citation>
    <scope>NUCLEOTIDE SEQUENCE [LARGE SCALE GENOMIC DNA]</scope>
    <source>
        <strain evidence="2">cv. O-4</strain>
    </source>
</reference>
<accession>A0A1R3L0L2</accession>
<organism evidence="1 2">
    <name type="scientific">Corchorus olitorius</name>
    <dbReference type="NCBI Taxonomy" id="93759"/>
    <lineage>
        <taxon>Eukaryota</taxon>
        <taxon>Viridiplantae</taxon>
        <taxon>Streptophyta</taxon>
        <taxon>Embryophyta</taxon>
        <taxon>Tracheophyta</taxon>
        <taxon>Spermatophyta</taxon>
        <taxon>Magnoliopsida</taxon>
        <taxon>eudicotyledons</taxon>
        <taxon>Gunneridae</taxon>
        <taxon>Pentapetalae</taxon>
        <taxon>rosids</taxon>
        <taxon>malvids</taxon>
        <taxon>Malvales</taxon>
        <taxon>Malvaceae</taxon>
        <taxon>Grewioideae</taxon>
        <taxon>Apeibeae</taxon>
        <taxon>Corchorus</taxon>
    </lineage>
</organism>
<comment type="caution">
    <text evidence="1">The sequence shown here is derived from an EMBL/GenBank/DDBJ whole genome shotgun (WGS) entry which is preliminary data.</text>
</comment>
<evidence type="ECO:0000313" key="1">
    <source>
        <dbReference type="EMBL" id="OMP12883.1"/>
    </source>
</evidence>
<sequence>MPVKIEIVLQTYQQPYIVPVLSHRSGKSVHCVATHGQQCVHVHLGACPRYNVLGRRRRCSAFEICTDWRCASRCVSYEVSCIWSPSDGDTLAKGSIFNTRPHARYQNASSIRRRISAGYWRSLPSLETALVRAILHLNQTFIQHLLDKCLHLLHAYVTRYLIFLHQYIHNTVHCCRLRGQIPDASADCAEIVILTGLHIQHHFSPFISLAI</sequence>
<dbReference type="Proteomes" id="UP000187203">
    <property type="component" value="Unassembled WGS sequence"/>
</dbReference>
<dbReference type="AlphaFoldDB" id="A0A1R3L0L2"/>
<dbReference type="EMBL" id="AWUE01005730">
    <property type="protein sequence ID" value="OMP12883.1"/>
    <property type="molecule type" value="Genomic_DNA"/>
</dbReference>
<protein>
    <submittedName>
        <fullName evidence="1">Uncharacterized protein</fullName>
    </submittedName>
</protein>
<name>A0A1R3L0L2_9ROSI</name>
<keyword evidence="2" id="KW-1185">Reference proteome</keyword>